<dbReference type="PROSITE" id="PS50889">
    <property type="entry name" value="S4"/>
    <property type="match status" value="1"/>
</dbReference>
<dbReference type="InterPro" id="IPR047048">
    <property type="entry name" value="TlyA"/>
</dbReference>
<dbReference type="SMART" id="SM00363">
    <property type="entry name" value="S4"/>
    <property type="match status" value="1"/>
</dbReference>
<dbReference type="Gene3D" id="3.10.290.10">
    <property type="entry name" value="RNA-binding S4 domain"/>
    <property type="match status" value="1"/>
</dbReference>
<keyword evidence="1 3" id="KW-0694">RNA-binding</keyword>
<evidence type="ECO:0000313" key="6">
    <source>
        <dbReference type="Proteomes" id="UP000317935"/>
    </source>
</evidence>
<gene>
    <name evidence="5" type="primary">tly</name>
    <name evidence="5" type="ORF">SNTW_01270</name>
</gene>
<dbReference type="GO" id="GO:0008168">
    <property type="term" value="F:methyltransferase activity"/>
    <property type="evidence" value="ECO:0007669"/>
    <property type="project" value="InterPro"/>
</dbReference>
<proteinExistence type="inferred from homology"/>
<dbReference type="InterPro" id="IPR002942">
    <property type="entry name" value="S4_RNA-bd"/>
</dbReference>
<dbReference type="SUPFAM" id="SSF53335">
    <property type="entry name" value="S-adenosyl-L-methionine-dependent methyltransferases"/>
    <property type="match status" value="1"/>
</dbReference>
<organism evidence="5 6">
    <name type="scientific">Helicobacter suis</name>
    <dbReference type="NCBI Taxonomy" id="104628"/>
    <lineage>
        <taxon>Bacteria</taxon>
        <taxon>Pseudomonadati</taxon>
        <taxon>Campylobacterota</taxon>
        <taxon>Epsilonproteobacteria</taxon>
        <taxon>Campylobacterales</taxon>
        <taxon>Helicobacteraceae</taxon>
        <taxon>Helicobacter</taxon>
    </lineage>
</organism>
<dbReference type="CDD" id="cd00165">
    <property type="entry name" value="S4"/>
    <property type="match status" value="1"/>
</dbReference>
<dbReference type="RefSeq" id="WP_064430066.1">
    <property type="nucleotide sequence ID" value="NZ_AP019774.1"/>
</dbReference>
<name>A0A6J4CXP7_9HELI</name>
<dbReference type="InterPro" id="IPR029063">
    <property type="entry name" value="SAM-dependent_MTases_sf"/>
</dbReference>
<evidence type="ECO:0000313" key="5">
    <source>
        <dbReference type="EMBL" id="BCD69482.1"/>
    </source>
</evidence>
<evidence type="ECO:0000256" key="1">
    <source>
        <dbReference type="ARBA" id="ARBA00022884"/>
    </source>
</evidence>
<dbReference type="EMBL" id="AP019774">
    <property type="protein sequence ID" value="BCD69482.1"/>
    <property type="molecule type" value="Genomic_DNA"/>
</dbReference>
<protein>
    <submittedName>
        <fullName evidence="5">Hemolysin Tly</fullName>
    </submittedName>
</protein>
<dbReference type="PANTHER" id="PTHR32319">
    <property type="entry name" value="BACTERIAL HEMOLYSIN-LIKE PROTEIN"/>
    <property type="match status" value="1"/>
</dbReference>
<dbReference type="GO" id="GO:0032259">
    <property type="term" value="P:methylation"/>
    <property type="evidence" value="ECO:0007669"/>
    <property type="project" value="InterPro"/>
</dbReference>
<dbReference type="GO" id="GO:0003723">
    <property type="term" value="F:RNA binding"/>
    <property type="evidence" value="ECO:0007669"/>
    <property type="project" value="UniProtKB-KW"/>
</dbReference>
<feature type="domain" description="RNA-binding S4" evidence="4">
    <location>
        <begin position="1"/>
        <end position="67"/>
    </location>
</feature>
<dbReference type="InterPro" id="IPR002877">
    <property type="entry name" value="RNA_MeTrfase_FtsJ_dom"/>
</dbReference>
<evidence type="ECO:0000256" key="3">
    <source>
        <dbReference type="PROSITE-ProRule" id="PRU00182"/>
    </source>
</evidence>
<accession>A0A6J4CXP7</accession>
<dbReference type="CDD" id="cd02440">
    <property type="entry name" value="AdoMet_MTases"/>
    <property type="match status" value="1"/>
</dbReference>
<comment type="similarity">
    <text evidence="2">Belongs to the TlyA family.</text>
</comment>
<evidence type="ECO:0000256" key="2">
    <source>
        <dbReference type="ARBA" id="ARBA00029460"/>
    </source>
</evidence>
<evidence type="ECO:0000259" key="4">
    <source>
        <dbReference type="SMART" id="SM00363"/>
    </source>
</evidence>
<dbReference type="InterPro" id="IPR036986">
    <property type="entry name" value="S4_RNA-bd_sf"/>
</dbReference>
<dbReference type="Gene3D" id="3.40.50.150">
    <property type="entry name" value="Vaccinia Virus protein VP39"/>
    <property type="match status" value="1"/>
</dbReference>
<dbReference type="SUPFAM" id="SSF55174">
    <property type="entry name" value="Alpha-L RNA-binding motif"/>
    <property type="match status" value="1"/>
</dbReference>
<dbReference type="Pfam" id="PF01479">
    <property type="entry name" value="S4"/>
    <property type="match status" value="1"/>
</dbReference>
<dbReference type="Proteomes" id="UP000317935">
    <property type="component" value="Chromosome"/>
</dbReference>
<dbReference type="NCBIfam" id="TIGR00478">
    <property type="entry name" value="tly"/>
    <property type="match status" value="1"/>
</dbReference>
<dbReference type="InterPro" id="IPR004538">
    <property type="entry name" value="Hemolysin_A/TlyA"/>
</dbReference>
<dbReference type="AlphaFoldDB" id="A0A6J4CXP7"/>
<dbReference type="Pfam" id="PF01728">
    <property type="entry name" value="FtsJ"/>
    <property type="match status" value="1"/>
</dbReference>
<sequence length="239" mass="27526">MRLDQYLVEKGLAKSRTWAKQLILEGKICTNGYILSKPSLEIKGVLLESLEQNLTLIPKRFISRAGQKLWHYLEKYPIDCYNKVILDVGSSTGGFAQVLLEKGAMRVICVDVGKDQLDPSLKTHPQIELHERCDIRYFKTSTMHDLLTCDVSFISLHLLLKTLLPLSRRYLLLFKPQFEVGRFVKRNKRGVVMDFNATRQCLENFIKEAQGYGLKVMRIEESGLKGKEGNVEFFIDLQR</sequence>
<reference evidence="5 6" key="1">
    <citation type="submission" date="2019-06" db="EMBL/GenBank/DDBJ databases">
        <title>Complete genome sequence of Helicobacter suis SNTW101c.</title>
        <authorList>
            <person name="Rimbara E."/>
            <person name="Suzuki M."/>
            <person name="Matsui H."/>
            <person name="Nakamura M."/>
            <person name="Mori S."/>
            <person name="Shibayama K."/>
        </authorList>
    </citation>
    <scope>NUCLEOTIDE SEQUENCE [LARGE SCALE GENOMIC DNA]</scope>
    <source>
        <strain evidence="5 6">SNTW101c</strain>
    </source>
</reference>
<dbReference type="OrthoDB" id="9784736at2"/>
<dbReference type="PANTHER" id="PTHR32319:SF0">
    <property type="entry name" value="BACTERIAL HEMOLYSIN-LIKE PROTEIN"/>
    <property type="match status" value="1"/>
</dbReference>